<evidence type="ECO:0000256" key="1">
    <source>
        <dbReference type="ARBA" id="ARBA00004141"/>
    </source>
</evidence>
<feature type="transmembrane region" description="Helical" evidence="9">
    <location>
        <begin position="288"/>
        <end position="305"/>
    </location>
</feature>
<protein>
    <recommendedName>
        <fullName evidence="10">FAD-binding FR-type domain-containing protein</fullName>
    </recommendedName>
</protein>
<keyword evidence="6 9" id="KW-0472">Membrane</keyword>
<dbReference type="AlphaFoldDB" id="A0AAJ0C936"/>
<evidence type="ECO:0000256" key="5">
    <source>
        <dbReference type="ARBA" id="ARBA00023065"/>
    </source>
</evidence>
<organism evidence="11 12">
    <name type="scientific">Phialemonium atrogriseum</name>
    <dbReference type="NCBI Taxonomy" id="1093897"/>
    <lineage>
        <taxon>Eukaryota</taxon>
        <taxon>Fungi</taxon>
        <taxon>Dikarya</taxon>
        <taxon>Ascomycota</taxon>
        <taxon>Pezizomycotina</taxon>
        <taxon>Sordariomycetes</taxon>
        <taxon>Sordariomycetidae</taxon>
        <taxon>Cephalothecales</taxon>
        <taxon>Cephalothecaceae</taxon>
        <taxon>Phialemonium</taxon>
    </lineage>
</organism>
<dbReference type="Pfam" id="PF08022">
    <property type="entry name" value="FAD_binding_8"/>
    <property type="match status" value="1"/>
</dbReference>
<evidence type="ECO:0000256" key="9">
    <source>
        <dbReference type="SAM" id="Phobius"/>
    </source>
</evidence>
<feature type="transmembrane region" description="Helical" evidence="9">
    <location>
        <begin position="176"/>
        <end position="193"/>
    </location>
</feature>
<accession>A0AAJ0C936</accession>
<evidence type="ECO:0000313" key="11">
    <source>
        <dbReference type="EMBL" id="KAK1772225.1"/>
    </source>
</evidence>
<dbReference type="PROSITE" id="PS51384">
    <property type="entry name" value="FAD_FR"/>
    <property type="match status" value="1"/>
</dbReference>
<keyword evidence="4 9" id="KW-1133">Transmembrane helix</keyword>
<feature type="transmembrane region" description="Helical" evidence="9">
    <location>
        <begin position="317"/>
        <end position="337"/>
    </location>
</feature>
<dbReference type="SUPFAM" id="SSF52343">
    <property type="entry name" value="Ferredoxin reductase-like, C-terminal NADP-linked domain"/>
    <property type="match status" value="1"/>
</dbReference>
<keyword evidence="2" id="KW-0813">Transport</keyword>
<keyword evidence="5" id="KW-0406">Ion transport</keyword>
<dbReference type="EMBL" id="MU838997">
    <property type="protein sequence ID" value="KAK1772225.1"/>
    <property type="molecule type" value="Genomic_DNA"/>
</dbReference>
<evidence type="ECO:0000256" key="2">
    <source>
        <dbReference type="ARBA" id="ARBA00022448"/>
    </source>
</evidence>
<name>A0AAJ0C936_9PEZI</name>
<evidence type="ECO:0000256" key="7">
    <source>
        <dbReference type="ARBA" id="ARBA00023180"/>
    </source>
</evidence>
<evidence type="ECO:0000259" key="10">
    <source>
        <dbReference type="PROSITE" id="PS51384"/>
    </source>
</evidence>
<dbReference type="Gene3D" id="3.40.50.80">
    <property type="entry name" value="Nucleotide-binding domain of ferredoxin-NADP reductase (FNR) module"/>
    <property type="match status" value="1"/>
</dbReference>
<keyword evidence="7" id="KW-0325">Glycoprotein</keyword>
<dbReference type="RefSeq" id="XP_060288438.1">
    <property type="nucleotide sequence ID" value="XM_060431353.1"/>
</dbReference>
<dbReference type="PANTHER" id="PTHR32361:SF9">
    <property type="entry name" value="FERRIC REDUCTASE TRANSMEMBRANE COMPONENT 3-RELATED"/>
    <property type="match status" value="1"/>
</dbReference>
<feature type="transmembrane region" description="Helical" evidence="9">
    <location>
        <begin position="45"/>
        <end position="65"/>
    </location>
</feature>
<comment type="caution">
    <text evidence="11">The sequence shown here is derived from an EMBL/GenBank/DDBJ whole genome shotgun (WGS) entry which is preliminary data.</text>
</comment>
<sequence length="648" mass="71798">MSIRLPLDQGLATTSGDPGRFLPDDPEKLAYLQRLIDAILNGRTIAATYNLVLLCALLVFAILHLRDTRRDRRRWKERTAEIAFSGEEGKDYDEQSYDNGGESSSSSSSTIRSAVIPLPSASEYSTETDLERVPLLCRQPKRTKAGYKIFRNIAAWLTYQPRPLPVVNRVLPSNRVSFLVAGFLGLNVFFHLYQVPLEPKNLFAFADRAGLIFVVNLPILYLLAAKNQPLKLMTGCSYEVLNIFHRRVGELLCFEAFVHLAGMIIWQLYLEPDWLRIQPFKEYLLEPIILLGLGAFAAYELLYFTSLGSFRQRWYELFLASHVVLQIVALVFLWLHFHTSRPYVTFSLVIFLVDRLVWRLSLKSMTTIADVTVLEDGETLMLSVDWDIPSPPSSSRLFATWQHNIRAGWSPTDHVFLTVPALGRTHTLQAHPFTIASAAPPIPSWTDASPPSQDAPPLHARLDLLIRTHKGFTADLLRHVHTHHPRETPLSVRLDGPYGSRTALDLLRASDTALLVAGGSGIAVTLPLASALLLPPPTGTSGRRRQRVRLLWVVHSRAHRAAWVPAGRLEGLVEAGLELVVPEPTAEAGRPDVAGLVRGWVADAGAEGDGVGVVVSGPDGMNREVANVCAEGIAGGVDLRVAVEKFGW</sequence>
<evidence type="ECO:0000256" key="8">
    <source>
        <dbReference type="SAM" id="MobiDB-lite"/>
    </source>
</evidence>
<evidence type="ECO:0000256" key="4">
    <source>
        <dbReference type="ARBA" id="ARBA00022989"/>
    </source>
</evidence>
<feature type="domain" description="FAD-binding FR-type" evidence="10">
    <location>
        <begin position="355"/>
        <end position="504"/>
    </location>
</feature>
<dbReference type="InterPro" id="IPR039261">
    <property type="entry name" value="FNR_nucleotide-bd"/>
</dbReference>
<comment type="subcellular location">
    <subcellularLocation>
        <location evidence="1">Membrane</location>
        <topology evidence="1">Multi-pass membrane protein</topology>
    </subcellularLocation>
</comment>
<evidence type="ECO:0000313" key="12">
    <source>
        <dbReference type="Proteomes" id="UP001244011"/>
    </source>
</evidence>
<evidence type="ECO:0000256" key="3">
    <source>
        <dbReference type="ARBA" id="ARBA00022692"/>
    </source>
</evidence>
<evidence type="ECO:0000256" key="6">
    <source>
        <dbReference type="ARBA" id="ARBA00023136"/>
    </source>
</evidence>
<feature type="region of interest" description="Disordered" evidence="8">
    <location>
        <begin position="90"/>
        <end position="111"/>
    </location>
</feature>
<dbReference type="InterPro" id="IPR017927">
    <property type="entry name" value="FAD-bd_FR_type"/>
</dbReference>
<keyword evidence="3 9" id="KW-0812">Transmembrane</keyword>
<dbReference type="CDD" id="cd06186">
    <property type="entry name" value="NOX_Duox_like_FAD_NADP"/>
    <property type="match status" value="1"/>
</dbReference>
<dbReference type="GO" id="GO:0015677">
    <property type="term" value="P:copper ion import"/>
    <property type="evidence" value="ECO:0007669"/>
    <property type="project" value="TreeGrafter"/>
</dbReference>
<dbReference type="InterPro" id="IPR013130">
    <property type="entry name" value="Fe3_Rdtase_TM_dom"/>
</dbReference>
<dbReference type="GO" id="GO:0005886">
    <property type="term" value="C:plasma membrane"/>
    <property type="evidence" value="ECO:0007669"/>
    <property type="project" value="TreeGrafter"/>
</dbReference>
<dbReference type="GO" id="GO:0006826">
    <property type="term" value="P:iron ion transport"/>
    <property type="evidence" value="ECO:0007669"/>
    <property type="project" value="TreeGrafter"/>
</dbReference>
<keyword evidence="12" id="KW-1185">Reference proteome</keyword>
<dbReference type="GO" id="GO:0000293">
    <property type="term" value="F:ferric-chelate reductase activity"/>
    <property type="evidence" value="ECO:0007669"/>
    <property type="project" value="TreeGrafter"/>
</dbReference>
<dbReference type="PANTHER" id="PTHR32361">
    <property type="entry name" value="FERRIC/CUPRIC REDUCTASE TRANSMEMBRANE COMPONENT"/>
    <property type="match status" value="1"/>
</dbReference>
<dbReference type="SFLD" id="SFLDG01168">
    <property type="entry name" value="Ferric_reductase_subgroup_(FRE"/>
    <property type="match status" value="1"/>
</dbReference>
<dbReference type="InterPro" id="IPR051410">
    <property type="entry name" value="Ferric/Cupric_Reductase"/>
</dbReference>
<dbReference type="SFLD" id="SFLDS00052">
    <property type="entry name" value="Ferric_Reductase_Domain"/>
    <property type="match status" value="1"/>
</dbReference>
<dbReference type="Proteomes" id="UP001244011">
    <property type="component" value="Unassembled WGS sequence"/>
</dbReference>
<feature type="transmembrane region" description="Helical" evidence="9">
    <location>
        <begin position="251"/>
        <end position="268"/>
    </location>
</feature>
<dbReference type="GeneID" id="85314540"/>
<feature type="region of interest" description="Disordered" evidence="8">
    <location>
        <begin position="1"/>
        <end position="20"/>
    </location>
</feature>
<feature type="transmembrane region" description="Helical" evidence="9">
    <location>
        <begin position="205"/>
        <end position="224"/>
    </location>
</feature>
<proteinExistence type="predicted"/>
<gene>
    <name evidence="11" type="ORF">QBC33DRAFT_582675</name>
</gene>
<dbReference type="GO" id="GO:0006879">
    <property type="term" value="P:intracellular iron ion homeostasis"/>
    <property type="evidence" value="ECO:0007669"/>
    <property type="project" value="TreeGrafter"/>
</dbReference>
<reference evidence="11" key="1">
    <citation type="submission" date="2023-06" db="EMBL/GenBank/DDBJ databases">
        <title>Genome-scale phylogeny and comparative genomics of the fungal order Sordariales.</title>
        <authorList>
            <consortium name="Lawrence Berkeley National Laboratory"/>
            <person name="Hensen N."/>
            <person name="Bonometti L."/>
            <person name="Westerberg I."/>
            <person name="Brannstrom I.O."/>
            <person name="Guillou S."/>
            <person name="Cros-Aarteil S."/>
            <person name="Calhoun S."/>
            <person name="Haridas S."/>
            <person name="Kuo A."/>
            <person name="Mondo S."/>
            <person name="Pangilinan J."/>
            <person name="Riley R."/>
            <person name="Labutti K."/>
            <person name="Andreopoulos B."/>
            <person name="Lipzen A."/>
            <person name="Chen C."/>
            <person name="Yanf M."/>
            <person name="Daum C."/>
            <person name="Ng V."/>
            <person name="Clum A."/>
            <person name="Steindorff A."/>
            <person name="Ohm R."/>
            <person name="Martin F."/>
            <person name="Silar P."/>
            <person name="Natvig D."/>
            <person name="Lalanne C."/>
            <person name="Gautier V."/>
            <person name="Ament-Velasquez S.L."/>
            <person name="Kruys A."/>
            <person name="Hutchinson M.I."/>
            <person name="Powell A.J."/>
            <person name="Barry K."/>
            <person name="Miller A.N."/>
            <person name="Grigoriev I.V."/>
            <person name="Debuchy R."/>
            <person name="Gladieux P."/>
            <person name="Thoren M.H."/>
            <person name="Johannesson H."/>
        </authorList>
    </citation>
    <scope>NUCLEOTIDE SEQUENCE</scope>
    <source>
        <strain evidence="11">8032-3</strain>
    </source>
</reference>
<dbReference type="InterPro" id="IPR013112">
    <property type="entry name" value="FAD-bd_8"/>
</dbReference>
<dbReference type="Pfam" id="PF01794">
    <property type="entry name" value="Ferric_reduct"/>
    <property type="match status" value="1"/>
</dbReference>